<dbReference type="STRING" id="945553.A0A0D2M1I9"/>
<dbReference type="PANTHER" id="PTHR37487:SF2">
    <property type="entry name" value="EXPRESSED PROTEIN"/>
    <property type="match status" value="1"/>
</dbReference>
<gene>
    <name evidence="2" type="ORF">HYPSUDRAFT_206584</name>
</gene>
<organism evidence="2 3">
    <name type="scientific">Hypholoma sublateritium (strain FD-334 SS-4)</name>
    <dbReference type="NCBI Taxonomy" id="945553"/>
    <lineage>
        <taxon>Eukaryota</taxon>
        <taxon>Fungi</taxon>
        <taxon>Dikarya</taxon>
        <taxon>Basidiomycota</taxon>
        <taxon>Agaricomycotina</taxon>
        <taxon>Agaricomycetes</taxon>
        <taxon>Agaricomycetidae</taxon>
        <taxon>Agaricales</taxon>
        <taxon>Agaricineae</taxon>
        <taxon>Strophariaceae</taxon>
        <taxon>Hypholoma</taxon>
    </lineage>
</organism>
<feature type="signal peptide" evidence="1">
    <location>
        <begin position="1"/>
        <end position="20"/>
    </location>
</feature>
<protein>
    <recommendedName>
        <fullName evidence="4">Lytic polysaccharide monooxygenase</fullName>
    </recommendedName>
</protein>
<name>A0A0D2M1I9_HYPSF</name>
<proteinExistence type="predicted"/>
<evidence type="ECO:0008006" key="4">
    <source>
        <dbReference type="Google" id="ProtNLM"/>
    </source>
</evidence>
<dbReference type="PANTHER" id="PTHR37487">
    <property type="entry name" value="CHROMOSOME 1, WHOLE GENOME SHOTGUN SEQUENCE"/>
    <property type="match status" value="1"/>
</dbReference>
<feature type="chain" id="PRO_5002247397" description="Lytic polysaccharide monooxygenase" evidence="1">
    <location>
        <begin position="21"/>
        <end position="128"/>
    </location>
</feature>
<reference evidence="3" key="1">
    <citation type="submission" date="2014-04" db="EMBL/GenBank/DDBJ databases">
        <title>Evolutionary Origins and Diversification of the Mycorrhizal Mutualists.</title>
        <authorList>
            <consortium name="DOE Joint Genome Institute"/>
            <consortium name="Mycorrhizal Genomics Consortium"/>
            <person name="Kohler A."/>
            <person name="Kuo A."/>
            <person name="Nagy L.G."/>
            <person name="Floudas D."/>
            <person name="Copeland A."/>
            <person name="Barry K.W."/>
            <person name="Cichocki N."/>
            <person name="Veneault-Fourrey C."/>
            <person name="LaButti K."/>
            <person name="Lindquist E.A."/>
            <person name="Lipzen A."/>
            <person name="Lundell T."/>
            <person name="Morin E."/>
            <person name="Murat C."/>
            <person name="Riley R."/>
            <person name="Ohm R."/>
            <person name="Sun H."/>
            <person name="Tunlid A."/>
            <person name="Henrissat B."/>
            <person name="Grigoriev I.V."/>
            <person name="Hibbett D.S."/>
            <person name="Martin F."/>
        </authorList>
    </citation>
    <scope>NUCLEOTIDE SEQUENCE [LARGE SCALE GENOMIC DNA]</scope>
    <source>
        <strain evidence="3">FD-334 SS-4</strain>
    </source>
</reference>
<evidence type="ECO:0000313" key="3">
    <source>
        <dbReference type="Proteomes" id="UP000054270"/>
    </source>
</evidence>
<sequence>MKSFAPLAGIVALFAATASARPFTIDSPTDVVFCLPTLITWHGGKPPYLLRCGPILADGRPGGAPLVNLGEERGNSVIWVATLVPGTNAFLNLEDSTGSLAQSATFTVSAGSHRNTTCTGTTKSDGRD</sequence>
<keyword evidence="3" id="KW-1185">Reference proteome</keyword>
<dbReference type="AlphaFoldDB" id="A0A0D2M1I9"/>
<accession>A0A0D2M1I9</accession>
<dbReference type="OMA" id="SHRNTTC"/>
<dbReference type="EMBL" id="KN817611">
    <property type="protein sequence ID" value="KJA17028.1"/>
    <property type="molecule type" value="Genomic_DNA"/>
</dbReference>
<keyword evidence="1" id="KW-0732">Signal</keyword>
<evidence type="ECO:0000313" key="2">
    <source>
        <dbReference type="EMBL" id="KJA17028.1"/>
    </source>
</evidence>
<dbReference type="Proteomes" id="UP000054270">
    <property type="component" value="Unassembled WGS sequence"/>
</dbReference>
<evidence type="ECO:0000256" key="1">
    <source>
        <dbReference type="SAM" id="SignalP"/>
    </source>
</evidence>
<dbReference type="OrthoDB" id="3362246at2759"/>